<evidence type="ECO:0000259" key="6">
    <source>
        <dbReference type="Pfam" id="PF03925"/>
    </source>
</evidence>
<evidence type="ECO:0000256" key="5">
    <source>
        <dbReference type="SAM" id="MobiDB-lite"/>
    </source>
</evidence>
<dbReference type="Gene3D" id="1.20.1380.10">
    <property type="entry name" value="Replication modulator SeqA, C-terminal DNA-binding domain"/>
    <property type="match status" value="1"/>
</dbReference>
<evidence type="ECO:0000313" key="9">
    <source>
        <dbReference type="Proteomes" id="UP000286976"/>
    </source>
</evidence>
<evidence type="ECO:0000256" key="1">
    <source>
        <dbReference type="ARBA" id="ARBA00022490"/>
    </source>
</evidence>
<proteinExistence type="inferred from homology"/>
<evidence type="ECO:0000259" key="7">
    <source>
        <dbReference type="Pfam" id="PF17206"/>
    </source>
</evidence>
<comment type="similarity">
    <text evidence="4">Belongs to the SeqA family.</text>
</comment>
<dbReference type="Pfam" id="PF17206">
    <property type="entry name" value="SeqA_N"/>
    <property type="match status" value="1"/>
</dbReference>
<organism evidence="8 9">
    <name type="scientific">Aliidiomarina taiwanensis</name>
    <dbReference type="NCBI Taxonomy" id="946228"/>
    <lineage>
        <taxon>Bacteria</taxon>
        <taxon>Pseudomonadati</taxon>
        <taxon>Pseudomonadota</taxon>
        <taxon>Gammaproteobacteria</taxon>
        <taxon>Alteromonadales</taxon>
        <taxon>Idiomarinaceae</taxon>
        <taxon>Aliidiomarina</taxon>
    </lineage>
</organism>
<dbReference type="GO" id="GO:0005737">
    <property type="term" value="C:cytoplasm"/>
    <property type="evidence" value="ECO:0007669"/>
    <property type="project" value="UniProtKB-SubCell"/>
</dbReference>
<evidence type="ECO:0000313" key="8">
    <source>
        <dbReference type="EMBL" id="RUO44330.1"/>
    </source>
</evidence>
<protein>
    <recommendedName>
        <fullName evidence="4">Negative modulator of initiation of replication</fullName>
    </recommendedName>
</protein>
<dbReference type="InterPro" id="IPR026577">
    <property type="entry name" value="SeqA_DNA-bd_C"/>
</dbReference>
<dbReference type="GO" id="GO:0006355">
    <property type="term" value="P:regulation of DNA-templated transcription"/>
    <property type="evidence" value="ECO:0007669"/>
    <property type="project" value="InterPro"/>
</dbReference>
<evidence type="ECO:0000256" key="2">
    <source>
        <dbReference type="ARBA" id="ARBA00022880"/>
    </source>
</evidence>
<name>A0A432XAI2_9GAMM</name>
<dbReference type="PIRSF" id="PIRSF019401">
    <property type="entry name" value="SeqA"/>
    <property type="match status" value="1"/>
</dbReference>
<dbReference type="InterPro" id="IPR036835">
    <property type="entry name" value="SeqA_DNA-bd_C_sf"/>
</dbReference>
<dbReference type="Pfam" id="PF03925">
    <property type="entry name" value="SeqA"/>
    <property type="match status" value="1"/>
</dbReference>
<dbReference type="SUPFAM" id="SSF47598">
    <property type="entry name" value="Ribbon-helix-helix"/>
    <property type="match status" value="1"/>
</dbReference>
<reference evidence="8 9" key="1">
    <citation type="journal article" date="2011" name="Front. Microbiol.">
        <title>Genomic signatures of strain selection and enhancement in Bacillus atrophaeus var. globigii, a historical biowarfare simulant.</title>
        <authorList>
            <person name="Gibbons H.S."/>
            <person name="Broomall S.M."/>
            <person name="McNew L.A."/>
            <person name="Daligault H."/>
            <person name="Chapman C."/>
            <person name="Bruce D."/>
            <person name="Karavis M."/>
            <person name="Krepps M."/>
            <person name="McGregor P.A."/>
            <person name="Hong C."/>
            <person name="Park K.H."/>
            <person name="Akmal A."/>
            <person name="Feldman A."/>
            <person name="Lin J.S."/>
            <person name="Chang W.E."/>
            <person name="Higgs B.W."/>
            <person name="Demirev P."/>
            <person name="Lindquist J."/>
            <person name="Liem A."/>
            <person name="Fochler E."/>
            <person name="Read T.D."/>
            <person name="Tapia R."/>
            <person name="Johnson S."/>
            <person name="Bishop-Lilly K.A."/>
            <person name="Detter C."/>
            <person name="Han C."/>
            <person name="Sozhamannan S."/>
            <person name="Rosenzweig C.N."/>
            <person name="Skowronski E.W."/>
        </authorList>
    </citation>
    <scope>NUCLEOTIDE SEQUENCE [LARGE SCALE GENOMIC DNA]</scope>
    <source>
        <strain evidence="8 9">AIT1</strain>
    </source>
</reference>
<evidence type="ECO:0000256" key="4">
    <source>
        <dbReference type="PIRNR" id="PIRNR019401"/>
    </source>
</evidence>
<sequence>MKQIEIDAELYRYIASHTQSIGESASDILRRLLALPPLTGIEKEQAVAMEPELAPAQEEAEVEEPPAEEPAPAQSALESVVAEQLDAEKSKVGRFLYLLSVLYQSHPDTFDNVLRIRGRHRLYFAKSKEELKASGNSTNPKEVPNSGYWVVTNSNTSKKQAIVKQAAQELGYSAADADQLKDLL</sequence>
<dbReference type="GO" id="GO:0032297">
    <property type="term" value="P:negative regulation of DNA-templated DNA replication initiation"/>
    <property type="evidence" value="ECO:0007669"/>
    <property type="project" value="InterPro"/>
</dbReference>
<feature type="region of interest" description="Disordered" evidence="5">
    <location>
        <begin position="45"/>
        <end position="75"/>
    </location>
</feature>
<dbReference type="Gene3D" id="1.10.1220.10">
    <property type="entry name" value="Met repressor-like"/>
    <property type="match status" value="1"/>
</dbReference>
<dbReference type="AlphaFoldDB" id="A0A432XAI2"/>
<dbReference type="InterPro" id="IPR010985">
    <property type="entry name" value="Ribbon_hlx_hlx"/>
</dbReference>
<accession>A0A432XAI2</accession>
<keyword evidence="9" id="KW-1185">Reference proteome</keyword>
<dbReference type="NCBIfam" id="NF008389">
    <property type="entry name" value="PRK11187.1"/>
    <property type="match status" value="1"/>
</dbReference>
<dbReference type="InterPro" id="IPR033761">
    <property type="entry name" value="SeqA_N"/>
</dbReference>
<dbReference type="OrthoDB" id="5591069at2"/>
<keyword evidence="1 4" id="KW-0963">Cytoplasm</keyword>
<gene>
    <name evidence="8" type="ORF">CWE15_03930</name>
</gene>
<feature type="domain" description="Replication modulator SeqA C-terminal DNA-binding" evidence="6">
    <location>
        <begin position="81"/>
        <end position="181"/>
    </location>
</feature>
<dbReference type="InterPro" id="IPR013321">
    <property type="entry name" value="Arc_rbn_hlx_hlx"/>
</dbReference>
<keyword evidence="2 4" id="KW-0236">DNA replication inhibitor</keyword>
<evidence type="ECO:0000256" key="3">
    <source>
        <dbReference type="ARBA" id="ARBA00023125"/>
    </source>
</evidence>
<dbReference type="InterPro" id="IPR005621">
    <property type="entry name" value="SeqA"/>
</dbReference>
<dbReference type="RefSeq" id="WP_126756732.1">
    <property type="nucleotide sequence ID" value="NZ_PIPQ01000001.1"/>
</dbReference>
<comment type="subcellular location">
    <subcellularLocation>
        <location evidence="4">Cytoplasm</location>
    </subcellularLocation>
</comment>
<comment type="function">
    <text evidence="4">Negative regulator of replication initiation, which contributes to regulation of DNA replication and ensures that replication initiation occurs exactly once per chromosome per cell cycle. Binds to pairs of hemimethylated GATC sequences in the oriC region, thus preventing assembly of replication proteins and re-initiation at newly replicated origins. Repression is relieved when the region becomes fully methylated.</text>
</comment>
<comment type="caution">
    <text evidence="8">The sequence shown here is derived from an EMBL/GenBank/DDBJ whole genome shotgun (WGS) entry which is preliminary data.</text>
</comment>
<keyword evidence="3 4" id="KW-0238">DNA-binding</keyword>
<dbReference type="Proteomes" id="UP000286976">
    <property type="component" value="Unassembled WGS sequence"/>
</dbReference>
<feature type="compositionally biased region" description="Acidic residues" evidence="5">
    <location>
        <begin position="58"/>
        <end position="67"/>
    </location>
</feature>
<feature type="domain" description="Negative modulator of initiation of replication SeqA N-terminal" evidence="7">
    <location>
        <begin position="1"/>
        <end position="36"/>
    </location>
</feature>
<dbReference type="GO" id="GO:0003677">
    <property type="term" value="F:DNA binding"/>
    <property type="evidence" value="ECO:0007669"/>
    <property type="project" value="UniProtKB-KW"/>
</dbReference>
<dbReference type="EMBL" id="PIPQ01000001">
    <property type="protein sequence ID" value="RUO44330.1"/>
    <property type="molecule type" value="Genomic_DNA"/>
</dbReference>
<dbReference type="SUPFAM" id="SSF82808">
    <property type="entry name" value="Replication modulator SeqA, C-terminal DNA-binding domain"/>
    <property type="match status" value="1"/>
</dbReference>